<evidence type="ECO:0000259" key="1">
    <source>
        <dbReference type="Pfam" id="PF01047"/>
    </source>
</evidence>
<evidence type="ECO:0000313" key="2">
    <source>
        <dbReference type="EMBL" id="ELZ01928.1"/>
    </source>
</evidence>
<keyword evidence="3" id="KW-1185">Reference proteome</keyword>
<dbReference type="InterPro" id="IPR000835">
    <property type="entry name" value="HTH_MarR-typ"/>
</dbReference>
<name>M0AVE8_NATA1</name>
<dbReference type="RefSeq" id="WP_006108768.1">
    <property type="nucleotide sequence ID" value="NZ_AOIO01000022.1"/>
</dbReference>
<dbReference type="Proteomes" id="UP000011554">
    <property type="component" value="Unassembled WGS sequence"/>
</dbReference>
<gene>
    <name evidence="2" type="ORF">C481_08693</name>
</gene>
<evidence type="ECO:0000313" key="3">
    <source>
        <dbReference type="Proteomes" id="UP000011554"/>
    </source>
</evidence>
<dbReference type="AlphaFoldDB" id="M0AVE8"/>
<dbReference type="eggNOG" id="arCOG03923">
    <property type="taxonomic scope" value="Archaea"/>
</dbReference>
<dbReference type="InterPro" id="IPR036388">
    <property type="entry name" value="WH-like_DNA-bd_sf"/>
</dbReference>
<reference evidence="2 3" key="1">
    <citation type="journal article" date="2014" name="PLoS Genet.">
        <title>Phylogenetically driven sequencing of extremely halophilic archaea reveals strategies for static and dynamic osmo-response.</title>
        <authorList>
            <person name="Becker E.A."/>
            <person name="Seitzer P.M."/>
            <person name="Tritt A."/>
            <person name="Larsen D."/>
            <person name="Krusor M."/>
            <person name="Yao A.I."/>
            <person name="Wu D."/>
            <person name="Madern D."/>
            <person name="Eisen J.A."/>
            <person name="Darling A.E."/>
            <person name="Facciotti M.T."/>
        </authorList>
    </citation>
    <scope>NUCLEOTIDE SEQUENCE [LARGE SCALE GENOMIC DNA]</scope>
    <source>
        <strain evidence="2 3">DSM 12278</strain>
    </source>
</reference>
<feature type="domain" description="HTH marR-type" evidence="1">
    <location>
        <begin position="4"/>
        <end position="56"/>
    </location>
</feature>
<organism evidence="2 3">
    <name type="scientific">Natrialba asiatica (strain ATCC 700177 / DSM 12278 / JCM 9576 / FERM P-10747 / NBRC 102637 / 172P1)</name>
    <dbReference type="NCBI Taxonomy" id="29540"/>
    <lineage>
        <taxon>Archaea</taxon>
        <taxon>Methanobacteriati</taxon>
        <taxon>Methanobacteriota</taxon>
        <taxon>Stenosarchaea group</taxon>
        <taxon>Halobacteria</taxon>
        <taxon>Halobacteriales</taxon>
        <taxon>Natrialbaceae</taxon>
        <taxon>Natrialba</taxon>
    </lineage>
</organism>
<comment type="caution">
    <text evidence="2">The sequence shown here is derived from an EMBL/GenBank/DDBJ whole genome shotgun (WGS) entry which is preliminary data.</text>
</comment>
<protein>
    <recommendedName>
        <fullName evidence="1">HTH marR-type domain-containing protein</fullName>
    </recommendedName>
</protein>
<dbReference type="EMBL" id="AOIO01000022">
    <property type="protein sequence ID" value="ELZ01928.1"/>
    <property type="molecule type" value="Genomic_DNA"/>
</dbReference>
<proteinExistence type="predicted"/>
<dbReference type="InterPro" id="IPR036390">
    <property type="entry name" value="WH_DNA-bd_sf"/>
</dbReference>
<dbReference type="Pfam" id="PF01047">
    <property type="entry name" value="MarR"/>
    <property type="match status" value="1"/>
</dbReference>
<dbReference type="GO" id="GO:0003700">
    <property type="term" value="F:DNA-binding transcription factor activity"/>
    <property type="evidence" value="ECO:0007669"/>
    <property type="project" value="InterPro"/>
</dbReference>
<dbReference type="PATRIC" id="fig|29540.5.peg.1773"/>
<accession>M0AVE8</accession>
<sequence length="75" mass="7986">MTSLSAQERSILAVLETTQAITVAEIATALEITIHPMTVDRHCRALQRAGYVNRRPGGAYTLTCSGASVRQAAAD</sequence>
<dbReference type="OrthoDB" id="285635at2157"/>
<dbReference type="Gene3D" id="1.10.10.10">
    <property type="entry name" value="Winged helix-like DNA-binding domain superfamily/Winged helix DNA-binding domain"/>
    <property type="match status" value="1"/>
</dbReference>
<dbReference type="SUPFAM" id="SSF46785">
    <property type="entry name" value="Winged helix' DNA-binding domain"/>
    <property type="match status" value="1"/>
</dbReference>